<evidence type="ECO:0000313" key="2">
    <source>
        <dbReference type="EMBL" id="HIW95464.1"/>
    </source>
</evidence>
<feature type="transmembrane region" description="Helical" evidence="1">
    <location>
        <begin position="139"/>
        <end position="172"/>
    </location>
</feature>
<feature type="transmembrane region" description="Helical" evidence="1">
    <location>
        <begin position="53"/>
        <end position="77"/>
    </location>
</feature>
<dbReference type="Proteomes" id="UP000824189">
    <property type="component" value="Unassembled WGS sequence"/>
</dbReference>
<reference evidence="2" key="1">
    <citation type="journal article" date="2021" name="PeerJ">
        <title>Extensive microbial diversity within the chicken gut microbiome revealed by metagenomics and culture.</title>
        <authorList>
            <person name="Gilroy R."/>
            <person name="Ravi A."/>
            <person name="Getino M."/>
            <person name="Pursley I."/>
            <person name="Horton D.L."/>
            <person name="Alikhan N.F."/>
            <person name="Baker D."/>
            <person name="Gharbi K."/>
            <person name="Hall N."/>
            <person name="Watson M."/>
            <person name="Adriaenssens E.M."/>
            <person name="Foster-Nyarko E."/>
            <person name="Jarju S."/>
            <person name="Secka A."/>
            <person name="Antonio M."/>
            <person name="Oren A."/>
            <person name="Chaudhuri R.R."/>
            <person name="La Ragione R."/>
            <person name="Hildebrand F."/>
            <person name="Pallen M.J."/>
        </authorList>
    </citation>
    <scope>NUCLEOTIDE SEQUENCE</scope>
    <source>
        <strain evidence="2">4376</strain>
    </source>
</reference>
<protein>
    <submittedName>
        <fullName evidence="2">ABC transporter permease</fullName>
    </submittedName>
</protein>
<feature type="transmembrane region" description="Helical" evidence="1">
    <location>
        <begin position="184"/>
        <end position="204"/>
    </location>
</feature>
<evidence type="ECO:0000313" key="3">
    <source>
        <dbReference type="Proteomes" id="UP000824189"/>
    </source>
</evidence>
<gene>
    <name evidence="2" type="ORF">H9867_03110</name>
</gene>
<organism evidence="2 3">
    <name type="scientific">Candidatus Corynebacterium gallistercoris</name>
    <dbReference type="NCBI Taxonomy" id="2838530"/>
    <lineage>
        <taxon>Bacteria</taxon>
        <taxon>Bacillati</taxon>
        <taxon>Actinomycetota</taxon>
        <taxon>Actinomycetes</taxon>
        <taxon>Mycobacteriales</taxon>
        <taxon>Corynebacteriaceae</taxon>
        <taxon>Corynebacterium</taxon>
    </lineage>
</organism>
<evidence type="ECO:0000256" key="1">
    <source>
        <dbReference type="SAM" id="Phobius"/>
    </source>
</evidence>
<keyword evidence="1" id="KW-1133">Transmembrane helix</keyword>
<keyword evidence="1" id="KW-0812">Transmembrane</keyword>
<dbReference type="EMBL" id="DXFZ01000037">
    <property type="protein sequence ID" value="HIW95464.1"/>
    <property type="molecule type" value="Genomic_DNA"/>
</dbReference>
<feature type="transmembrane region" description="Helical" evidence="1">
    <location>
        <begin position="216"/>
        <end position="236"/>
    </location>
</feature>
<keyword evidence="1" id="KW-0472">Membrane</keyword>
<reference evidence="2" key="2">
    <citation type="submission" date="2021-04" db="EMBL/GenBank/DDBJ databases">
        <authorList>
            <person name="Gilroy R."/>
        </authorList>
    </citation>
    <scope>NUCLEOTIDE SEQUENCE</scope>
    <source>
        <strain evidence="2">4376</strain>
    </source>
</reference>
<comment type="caution">
    <text evidence="2">The sequence shown here is derived from an EMBL/GenBank/DDBJ whole genome shotgun (WGS) entry which is preliminary data.</text>
</comment>
<sequence>MLNIINSEWIRTRSLVGTWVMLGFAFVFISVPSLFLLSYYLGEFGWEEPFVSVTSVLLGSLPALLVIVCLSAVRVSSARNHNLHAQSFLVIKARWSQLAASMVVNVLLSVVTVVVGIAAALAILTIAPQPLNFDYGSVLVWLVAIAAMLSLIGSSLGVIIPSTAGAVCLPLVWMVVEQILPTFSRFLGEFVVPYLPVTNMFWLINPELAAATHGSATSGIILALWTGLLMAAAFYVNESRDVK</sequence>
<proteinExistence type="predicted"/>
<dbReference type="AlphaFoldDB" id="A0A9D1RWK0"/>
<name>A0A9D1RWK0_9CORY</name>
<accession>A0A9D1RWK0</accession>
<feature type="transmembrane region" description="Helical" evidence="1">
    <location>
        <begin position="98"/>
        <end position="127"/>
    </location>
</feature>
<feature type="transmembrane region" description="Helical" evidence="1">
    <location>
        <begin position="20"/>
        <end position="41"/>
    </location>
</feature>